<dbReference type="Proteomes" id="UP000007431">
    <property type="component" value="Unassembled WGS sequence"/>
</dbReference>
<dbReference type="HOGENOM" id="CLU_1489828_0_0_1"/>
<dbReference type="OrthoDB" id="10312203at2759"/>
<dbReference type="VEuPathDB" id="FungiDB:SCHCODRAFT_02662683"/>
<evidence type="ECO:0000313" key="1">
    <source>
        <dbReference type="EMBL" id="EFJ02627.1"/>
    </source>
</evidence>
<dbReference type="AlphaFoldDB" id="D8PK70"/>
<evidence type="ECO:0000313" key="2">
    <source>
        <dbReference type="Proteomes" id="UP000007431"/>
    </source>
</evidence>
<dbReference type="EMBL" id="GL377302">
    <property type="protein sequence ID" value="EFJ02627.1"/>
    <property type="molecule type" value="Genomic_DNA"/>
</dbReference>
<sequence length="181" mass="19708">MCLIDNTPSVWEYEKTGLYTRNAEKLRHKEAGRGGLADDVLRARICTVVASPRRQSTTSSRQPWTCTLLSIRIGGPGDRARAVRLGPTARAFLMCAGAGRGRAYLLPRPGPLGWAGQVRAHIQGDGADFAARSLEGRAGASASAMSELGHEEAVEMREDARMKQPLRFARLSRRKNDAGSY</sequence>
<feature type="non-terminal residue" evidence="1">
    <location>
        <position position="181"/>
    </location>
</feature>
<name>D8PK70_SCHCM</name>
<dbReference type="InParanoid" id="D8PK70"/>
<protein>
    <submittedName>
        <fullName evidence="1">Uncharacterized protein</fullName>
    </submittedName>
</protein>
<organism evidence="2">
    <name type="scientific">Schizophyllum commune (strain H4-8 / FGSC 9210)</name>
    <name type="common">Split gill fungus</name>
    <dbReference type="NCBI Taxonomy" id="578458"/>
    <lineage>
        <taxon>Eukaryota</taxon>
        <taxon>Fungi</taxon>
        <taxon>Dikarya</taxon>
        <taxon>Basidiomycota</taxon>
        <taxon>Agaricomycotina</taxon>
        <taxon>Agaricomycetes</taxon>
        <taxon>Agaricomycetidae</taxon>
        <taxon>Agaricales</taxon>
        <taxon>Schizophyllaceae</taxon>
        <taxon>Schizophyllum</taxon>
    </lineage>
</organism>
<dbReference type="RefSeq" id="XP_003037529.1">
    <property type="nucleotide sequence ID" value="XM_003037483.1"/>
</dbReference>
<proteinExistence type="predicted"/>
<gene>
    <name evidence="1" type="ORF">SCHCODRAFT_104421</name>
</gene>
<accession>D8PK70</accession>
<keyword evidence="2" id="KW-1185">Reference proteome</keyword>
<dbReference type="KEGG" id="scm:SCHCO_02662683"/>
<dbReference type="GeneID" id="9585161"/>
<reference evidence="1 2" key="1">
    <citation type="journal article" date="2010" name="Nat. Biotechnol.">
        <title>Genome sequence of the model mushroom Schizophyllum commune.</title>
        <authorList>
            <person name="Ohm R.A."/>
            <person name="de Jong J.F."/>
            <person name="Lugones L.G."/>
            <person name="Aerts A."/>
            <person name="Kothe E."/>
            <person name="Stajich J.E."/>
            <person name="de Vries R.P."/>
            <person name="Record E."/>
            <person name="Levasseur A."/>
            <person name="Baker S.E."/>
            <person name="Bartholomew K.A."/>
            <person name="Coutinho P.M."/>
            <person name="Erdmann S."/>
            <person name="Fowler T.J."/>
            <person name="Gathman A.C."/>
            <person name="Lombard V."/>
            <person name="Henrissat B."/>
            <person name="Knabe N."/>
            <person name="Kuees U."/>
            <person name="Lilly W.W."/>
            <person name="Lindquist E."/>
            <person name="Lucas S."/>
            <person name="Magnuson J.K."/>
            <person name="Piumi F."/>
            <person name="Raudaskoski M."/>
            <person name="Salamov A."/>
            <person name="Schmutz J."/>
            <person name="Schwarze F.W.M.R."/>
            <person name="vanKuyk P.A."/>
            <person name="Horton J.S."/>
            <person name="Grigoriev I.V."/>
            <person name="Woesten H.A.B."/>
        </authorList>
    </citation>
    <scope>NUCLEOTIDE SEQUENCE [LARGE SCALE GENOMIC DNA]</scope>
    <source>
        <strain evidence="2">H4-8 / FGSC 9210</strain>
    </source>
</reference>